<dbReference type="InterPro" id="IPR022926">
    <property type="entry name" value="NH(3)-dep_NAD(+)_synth"/>
</dbReference>
<keyword evidence="5 13" id="KW-0547">Nucleotide-binding</keyword>
<dbReference type="PATRIC" id="fig|937777.3.peg.3395"/>
<sequence length="283" mass="31170">MNHAPDSLRARILSELAAQPVIDPAMEIRRRTEFLKRYLLTTPARGFVLGVSGGQDSSLTGRLVQLAIEELNAGQNGDSRGDFTFIAVRLPYGVQADEDDAQLALSFIRPERTVTVNIKPAVDASASSVERALGAPVGDFVKGNIKARERMLAQYAVAGQENLLVVGTDHAAEAITGFFTKHGDGATDLMPIAGLSKRQGRAMLEYLGAPRRLFEKIPTADLEEARPGLPDEEALGLSYREIDDYLEGRPVSDEVAARLERYFLNSRHKRQLPVMPLDTWWQE</sequence>
<feature type="binding site" description="in other chain" evidence="13">
    <location>
        <position position="148"/>
    </location>
    <ligand>
        <name>deamido-NAD(+)</name>
        <dbReference type="ChEBI" id="CHEBI:58437"/>
        <note>ligand shared between two neighboring subunits</note>
    </ligand>
</feature>
<dbReference type="AlphaFoldDB" id="L0A6Z0"/>
<evidence type="ECO:0000256" key="13">
    <source>
        <dbReference type="HAMAP-Rule" id="MF_00193"/>
    </source>
</evidence>
<dbReference type="KEGG" id="dpd:Deipe_3381"/>
<feature type="binding site" evidence="13">
    <location>
        <position position="188"/>
    </location>
    <ligand>
        <name>deamido-NAD(+)</name>
        <dbReference type="ChEBI" id="CHEBI:58437"/>
        <note>ligand shared between two neighboring subunits</note>
    </ligand>
</feature>
<feature type="binding site" evidence="13">
    <location>
        <position position="219"/>
    </location>
    <ligand>
        <name>ATP</name>
        <dbReference type="ChEBI" id="CHEBI:30616"/>
    </ligand>
</feature>
<evidence type="ECO:0000259" key="16">
    <source>
        <dbReference type="Pfam" id="PF02540"/>
    </source>
</evidence>
<dbReference type="SUPFAM" id="SSF52402">
    <property type="entry name" value="Adenine nucleotide alpha hydrolases-like"/>
    <property type="match status" value="1"/>
</dbReference>
<evidence type="ECO:0000256" key="11">
    <source>
        <dbReference type="ARBA" id="ARBA00066987"/>
    </source>
</evidence>
<feature type="binding site" evidence="13">
    <location>
        <position position="56"/>
    </location>
    <ligand>
        <name>Mg(2+)</name>
        <dbReference type="ChEBI" id="CHEBI:18420"/>
    </ligand>
</feature>
<feature type="binding site" evidence="13">
    <location>
        <position position="168"/>
    </location>
    <ligand>
        <name>ATP</name>
        <dbReference type="ChEBI" id="CHEBI:30616"/>
    </ligand>
</feature>
<keyword evidence="7 13" id="KW-0460">Magnesium</keyword>
<keyword evidence="3 13" id="KW-0436">Ligase</keyword>
<dbReference type="RefSeq" id="WP_015237118.1">
    <property type="nucleotide sequence ID" value="NC_019793.1"/>
</dbReference>
<evidence type="ECO:0000256" key="7">
    <source>
        <dbReference type="ARBA" id="ARBA00022842"/>
    </source>
</evidence>
<dbReference type="GO" id="GO:0004359">
    <property type="term" value="F:glutaminase activity"/>
    <property type="evidence" value="ECO:0007669"/>
    <property type="project" value="InterPro"/>
</dbReference>
<protein>
    <recommendedName>
        <fullName evidence="12 13">NH(3)-dependent NAD(+) synthetase</fullName>
        <ecNumber evidence="11 13">6.3.1.5</ecNumber>
    </recommendedName>
</protein>
<dbReference type="OrthoDB" id="9803818at2"/>
<dbReference type="GO" id="GO:0009435">
    <property type="term" value="P:NAD+ biosynthetic process"/>
    <property type="evidence" value="ECO:0007669"/>
    <property type="project" value="UniProtKB-UniRule"/>
</dbReference>
<comment type="function">
    <text evidence="10 13">Catalyzes the ATP-dependent amidation of deamido-NAD to form NAD. Uses ammonia as a nitrogen source.</text>
</comment>
<dbReference type="eggNOG" id="COG0171">
    <property type="taxonomic scope" value="Bacteria"/>
</dbReference>
<dbReference type="HAMAP" id="MF_00193">
    <property type="entry name" value="NadE_ammonia_dep"/>
    <property type="match status" value="1"/>
</dbReference>
<comment type="similarity">
    <text evidence="1 13 14">Belongs to the NAD synthetase family.</text>
</comment>
<dbReference type="InterPro" id="IPR003694">
    <property type="entry name" value="NAD_synthase"/>
</dbReference>
<dbReference type="Proteomes" id="UP000010467">
    <property type="component" value="Chromosome"/>
</dbReference>
<feature type="binding site" description="in other chain" evidence="13">
    <location>
        <position position="181"/>
    </location>
    <ligand>
        <name>deamido-NAD(+)</name>
        <dbReference type="ChEBI" id="CHEBI:58437"/>
        <note>ligand shared between two neighboring subunits</note>
    </ligand>
</feature>
<evidence type="ECO:0000256" key="12">
    <source>
        <dbReference type="ARBA" id="ARBA00070926"/>
    </source>
</evidence>
<feature type="binding site" evidence="13">
    <location>
        <begin position="50"/>
        <end position="57"/>
    </location>
    <ligand>
        <name>ATP</name>
        <dbReference type="ChEBI" id="CHEBI:30616"/>
    </ligand>
</feature>
<evidence type="ECO:0000256" key="15">
    <source>
        <dbReference type="RuleBase" id="RU003812"/>
    </source>
</evidence>
<evidence type="ECO:0000313" key="18">
    <source>
        <dbReference type="Proteomes" id="UP000010467"/>
    </source>
</evidence>
<dbReference type="EMBL" id="CP003382">
    <property type="protein sequence ID" value="AFZ68820.1"/>
    <property type="molecule type" value="Genomic_DNA"/>
</dbReference>
<comment type="subunit">
    <text evidence="2 13">Homodimer.</text>
</comment>
<feature type="binding site" evidence="13">
    <location>
        <position position="197"/>
    </location>
    <ligand>
        <name>ATP</name>
        <dbReference type="ChEBI" id="CHEBI:30616"/>
    </ligand>
</feature>
<keyword evidence="6 13" id="KW-0067">ATP-binding</keyword>
<evidence type="ECO:0000256" key="6">
    <source>
        <dbReference type="ARBA" id="ARBA00022840"/>
    </source>
</evidence>
<comment type="catalytic activity">
    <reaction evidence="9 13 15">
        <text>deamido-NAD(+) + NH4(+) + ATP = AMP + diphosphate + NAD(+) + H(+)</text>
        <dbReference type="Rhea" id="RHEA:21188"/>
        <dbReference type="ChEBI" id="CHEBI:15378"/>
        <dbReference type="ChEBI" id="CHEBI:28938"/>
        <dbReference type="ChEBI" id="CHEBI:30616"/>
        <dbReference type="ChEBI" id="CHEBI:33019"/>
        <dbReference type="ChEBI" id="CHEBI:57540"/>
        <dbReference type="ChEBI" id="CHEBI:58437"/>
        <dbReference type="ChEBI" id="CHEBI:456215"/>
        <dbReference type="EC" id="6.3.1.5"/>
    </reaction>
</comment>
<dbReference type="InterPro" id="IPR022310">
    <property type="entry name" value="NAD/GMP_synthase"/>
</dbReference>
<dbReference type="NCBIfam" id="TIGR00552">
    <property type="entry name" value="nadE"/>
    <property type="match status" value="1"/>
</dbReference>
<dbReference type="InterPro" id="IPR014729">
    <property type="entry name" value="Rossmann-like_a/b/a_fold"/>
</dbReference>
<evidence type="ECO:0000256" key="5">
    <source>
        <dbReference type="ARBA" id="ARBA00022741"/>
    </source>
</evidence>
<dbReference type="Pfam" id="PF02540">
    <property type="entry name" value="NAD_synthase"/>
    <property type="match status" value="1"/>
</dbReference>
<name>L0A6Z0_DEIPD</name>
<evidence type="ECO:0000256" key="14">
    <source>
        <dbReference type="RuleBase" id="RU003811"/>
    </source>
</evidence>
<dbReference type="FunFam" id="3.40.50.620:FF:000015">
    <property type="entry name" value="NH(3)-dependent NAD(+) synthetase"/>
    <property type="match status" value="1"/>
</dbReference>
<dbReference type="EC" id="6.3.1.5" evidence="11 13"/>
<evidence type="ECO:0000256" key="10">
    <source>
        <dbReference type="ARBA" id="ARBA00055966"/>
    </source>
</evidence>
<keyword evidence="8 13" id="KW-0520">NAD</keyword>
<evidence type="ECO:0000256" key="4">
    <source>
        <dbReference type="ARBA" id="ARBA00022723"/>
    </source>
</evidence>
<dbReference type="PANTHER" id="PTHR23090:SF7">
    <property type="entry name" value="NH(3)-DEPENDENT NAD(+) SYNTHETASE"/>
    <property type="match status" value="1"/>
</dbReference>
<proteinExistence type="inferred from homology"/>
<dbReference type="Gene3D" id="3.40.50.620">
    <property type="entry name" value="HUPs"/>
    <property type="match status" value="1"/>
</dbReference>
<dbReference type="GO" id="GO:0005524">
    <property type="term" value="F:ATP binding"/>
    <property type="evidence" value="ECO:0007669"/>
    <property type="project" value="UniProtKB-UniRule"/>
</dbReference>
<keyword evidence="4 13" id="KW-0479">Metal-binding</keyword>
<accession>L0A6Z0</accession>
<evidence type="ECO:0000256" key="2">
    <source>
        <dbReference type="ARBA" id="ARBA00011738"/>
    </source>
</evidence>
<evidence type="ECO:0000256" key="9">
    <source>
        <dbReference type="ARBA" id="ARBA00051206"/>
    </source>
</evidence>
<evidence type="ECO:0000256" key="3">
    <source>
        <dbReference type="ARBA" id="ARBA00022598"/>
    </source>
</evidence>
<feature type="binding site" description="in other chain" evidence="13">
    <location>
        <begin position="268"/>
        <end position="269"/>
    </location>
    <ligand>
        <name>deamido-NAD(+)</name>
        <dbReference type="ChEBI" id="CHEBI:58437"/>
        <note>ligand shared between two neighboring subunits</note>
    </ligand>
</feature>
<dbReference type="CDD" id="cd00553">
    <property type="entry name" value="NAD_synthase"/>
    <property type="match status" value="1"/>
</dbReference>
<dbReference type="GO" id="GO:0008795">
    <property type="term" value="F:NAD+ synthase activity"/>
    <property type="evidence" value="ECO:0007669"/>
    <property type="project" value="UniProtKB-UniRule"/>
</dbReference>
<dbReference type="STRING" id="937777.Deipe_3381"/>
<feature type="binding site" evidence="13">
    <location>
        <position position="173"/>
    </location>
    <ligand>
        <name>Mg(2+)</name>
        <dbReference type="ChEBI" id="CHEBI:18420"/>
    </ligand>
</feature>
<feature type="domain" description="NAD/GMP synthase" evidence="16">
    <location>
        <begin position="28"/>
        <end position="273"/>
    </location>
</feature>
<dbReference type="HOGENOM" id="CLU_059327_3_0_0"/>
<dbReference type="PANTHER" id="PTHR23090">
    <property type="entry name" value="NH 3 /GLUTAMINE-DEPENDENT NAD + SYNTHETASE"/>
    <property type="match status" value="1"/>
</dbReference>
<keyword evidence="18" id="KW-1185">Reference proteome</keyword>
<organism evidence="17 18">
    <name type="scientific">Deinococcus peraridilitoris (strain DSM 19664 / LMG 22246 / CIP 109416 / KR-200)</name>
    <dbReference type="NCBI Taxonomy" id="937777"/>
    <lineage>
        <taxon>Bacteria</taxon>
        <taxon>Thermotogati</taxon>
        <taxon>Deinococcota</taxon>
        <taxon>Deinococci</taxon>
        <taxon>Deinococcales</taxon>
        <taxon>Deinococcaceae</taxon>
        <taxon>Deinococcus</taxon>
    </lineage>
</organism>
<gene>
    <name evidence="13" type="primary">nadE</name>
    <name evidence="17" type="ordered locus">Deipe_3381</name>
</gene>
<dbReference type="GO" id="GO:0005737">
    <property type="term" value="C:cytoplasm"/>
    <property type="evidence" value="ECO:0007669"/>
    <property type="project" value="InterPro"/>
</dbReference>
<dbReference type="GO" id="GO:0046872">
    <property type="term" value="F:metal ion binding"/>
    <property type="evidence" value="ECO:0007669"/>
    <property type="project" value="UniProtKB-KW"/>
</dbReference>
<reference evidence="18" key="1">
    <citation type="submission" date="2012-03" db="EMBL/GenBank/DDBJ databases">
        <title>Complete sequence of chromosome of Deinococcus peraridilitoris DSM 19664.</title>
        <authorList>
            <person name="Lucas S."/>
            <person name="Copeland A."/>
            <person name="Lapidus A."/>
            <person name="Glavina del Rio T."/>
            <person name="Dalin E."/>
            <person name="Tice H."/>
            <person name="Bruce D."/>
            <person name="Goodwin L."/>
            <person name="Pitluck S."/>
            <person name="Peters L."/>
            <person name="Mikhailova N."/>
            <person name="Lu M."/>
            <person name="Kyrpides N."/>
            <person name="Mavromatis K."/>
            <person name="Ivanova N."/>
            <person name="Brettin T."/>
            <person name="Detter J.C."/>
            <person name="Han C."/>
            <person name="Larimer F."/>
            <person name="Land M."/>
            <person name="Hauser L."/>
            <person name="Markowitz V."/>
            <person name="Cheng J.-F."/>
            <person name="Hugenholtz P."/>
            <person name="Woyke T."/>
            <person name="Wu D."/>
            <person name="Pukall R."/>
            <person name="Steenblock K."/>
            <person name="Brambilla E."/>
            <person name="Klenk H.-P."/>
            <person name="Eisen J.A."/>
        </authorList>
    </citation>
    <scope>NUCLEOTIDE SEQUENCE [LARGE SCALE GENOMIC DNA]</scope>
    <source>
        <strain evidence="18">DSM 19664 / LMG 22246 / CIP 109416 / KR-200</strain>
    </source>
</reference>
<dbReference type="UniPathway" id="UPA00253">
    <property type="reaction ID" value="UER00333"/>
</dbReference>
<comment type="pathway">
    <text evidence="13">Cofactor biosynthesis; NAD(+) biosynthesis; NAD(+) from deamido-NAD(+) (ammonia route): step 1/1.</text>
</comment>
<evidence type="ECO:0000256" key="1">
    <source>
        <dbReference type="ARBA" id="ARBA00005859"/>
    </source>
</evidence>
<dbReference type="NCBIfam" id="NF001979">
    <property type="entry name" value="PRK00768.1"/>
    <property type="match status" value="1"/>
</dbReference>
<evidence type="ECO:0000256" key="8">
    <source>
        <dbReference type="ARBA" id="ARBA00023027"/>
    </source>
</evidence>
<evidence type="ECO:0000313" key="17">
    <source>
        <dbReference type="EMBL" id="AFZ68820.1"/>
    </source>
</evidence>
<dbReference type="GO" id="GO:0003952">
    <property type="term" value="F:NAD+ synthase (glutamine-hydrolyzing) activity"/>
    <property type="evidence" value="ECO:0007669"/>
    <property type="project" value="InterPro"/>
</dbReference>